<evidence type="ECO:0000256" key="1">
    <source>
        <dbReference type="ARBA" id="ARBA00022598"/>
    </source>
</evidence>
<evidence type="ECO:0000313" key="6">
    <source>
        <dbReference type="EMBL" id="MDR7364090.1"/>
    </source>
</evidence>
<dbReference type="EMBL" id="JAVDYG010000001">
    <property type="protein sequence ID" value="MDR7364090.1"/>
    <property type="molecule type" value="Genomic_DNA"/>
</dbReference>
<evidence type="ECO:0000256" key="4">
    <source>
        <dbReference type="ARBA" id="ARBA00048819"/>
    </source>
</evidence>
<organism evidence="6 7">
    <name type="scientific">Nocardioides marmoribigeumensis</name>
    <dbReference type="NCBI Taxonomy" id="433649"/>
    <lineage>
        <taxon>Bacteria</taxon>
        <taxon>Bacillati</taxon>
        <taxon>Actinomycetota</taxon>
        <taxon>Actinomycetes</taxon>
        <taxon>Propionibacteriales</taxon>
        <taxon>Nocardioidaceae</taxon>
        <taxon>Nocardioides</taxon>
    </lineage>
</organism>
<comment type="function">
    <text evidence="5">ATP-dependent carboxylate-amine ligase which exhibits weak glutamate--cysteine ligase activity.</text>
</comment>
<sequence length="372" mass="39019">MTTLRRLGVEEELLLGDVATGEVLPVAREVLAECGRLGAGEGAGEGAALKHEFFLAQVEVATAPQVEVAAVRRELADGRARVAGAGATMGVAPLAVPGPVLATAASGREVSPGDRYAAVEDHYGETARASLMCAMHVHVEVAGPEEGVAVIDRVRPWVPVLLALSTNSPFWHGSDTGHASWRSRVWNTWPTGGPAELFGDAAGYRARVDSMVAGGAALDEGLVNLDVRLSHRYPTVELRVADVCTDLDDAMVVAALTRALVGHFAARADEPPAAWRVDELRGAAWRAARFGLDDRLVSPVSHELVAAAEAVHQLTDLVAASLEAAGDADLVRRGLEALLTRGTGAARQREVVAAGGSLTDVVADVRRRTVRS</sequence>
<dbReference type="EC" id="6.3.2.2" evidence="5"/>
<evidence type="ECO:0000256" key="2">
    <source>
        <dbReference type="ARBA" id="ARBA00022741"/>
    </source>
</evidence>
<name>A0ABU2C092_9ACTN</name>
<dbReference type="Pfam" id="PF04107">
    <property type="entry name" value="GCS2"/>
    <property type="match status" value="1"/>
</dbReference>
<keyword evidence="3 5" id="KW-0067">ATP-binding</keyword>
<comment type="similarity">
    <text evidence="5">Belongs to the glutamate--cysteine ligase type 2 family. YbdK subfamily.</text>
</comment>
<evidence type="ECO:0000256" key="3">
    <source>
        <dbReference type="ARBA" id="ARBA00022840"/>
    </source>
</evidence>
<dbReference type="SUPFAM" id="SSF55931">
    <property type="entry name" value="Glutamine synthetase/guanido kinase"/>
    <property type="match status" value="1"/>
</dbReference>
<dbReference type="InterPro" id="IPR014746">
    <property type="entry name" value="Gln_synth/guanido_kin_cat_dom"/>
</dbReference>
<dbReference type="RefSeq" id="WP_310305296.1">
    <property type="nucleotide sequence ID" value="NZ_BAAAPS010000005.1"/>
</dbReference>
<dbReference type="HAMAP" id="MF_01609">
    <property type="entry name" value="Glu_cys_ligase_2"/>
    <property type="match status" value="1"/>
</dbReference>
<dbReference type="Gene3D" id="3.30.590.20">
    <property type="match status" value="1"/>
</dbReference>
<keyword evidence="7" id="KW-1185">Reference proteome</keyword>
<dbReference type="InterPro" id="IPR006336">
    <property type="entry name" value="GCS2"/>
</dbReference>
<dbReference type="PANTHER" id="PTHR36510:SF1">
    <property type="entry name" value="GLUTAMATE--CYSTEINE LIGASE 2-RELATED"/>
    <property type="match status" value="1"/>
</dbReference>
<reference evidence="6 7" key="1">
    <citation type="submission" date="2023-07" db="EMBL/GenBank/DDBJ databases">
        <title>Sequencing the genomes of 1000 actinobacteria strains.</title>
        <authorList>
            <person name="Klenk H.-P."/>
        </authorList>
    </citation>
    <scope>NUCLEOTIDE SEQUENCE [LARGE SCALE GENOMIC DNA]</scope>
    <source>
        <strain evidence="6 7">DSM 19426</strain>
    </source>
</reference>
<dbReference type="Proteomes" id="UP001183648">
    <property type="component" value="Unassembled WGS sequence"/>
</dbReference>
<comment type="catalytic activity">
    <reaction evidence="4 5">
        <text>L-cysteine + L-glutamate + ATP = gamma-L-glutamyl-L-cysteine + ADP + phosphate + H(+)</text>
        <dbReference type="Rhea" id="RHEA:13285"/>
        <dbReference type="ChEBI" id="CHEBI:15378"/>
        <dbReference type="ChEBI" id="CHEBI:29985"/>
        <dbReference type="ChEBI" id="CHEBI:30616"/>
        <dbReference type="ChEBI" id="CHEBI:35235"/>
        <dbReference type="ChEBI" id="CHEBI:43474"/>
        <dbReference type="ChEBI" id="CHEBI:58173"/>
        <dbReference type="ChEBI" id="CHEBI:456216"/>
        <dbReference type="EC" id="6.3.2.2"/>
    </reaction>
</comment>
<proteinExistence type="inferred from homology"/>
<dbReference type="NCBIfam" id="NF010041">
    <property type="entry name" value="PRK13517.1-1"/>
    <property type="match status" value="1"/>
</dbReference>
<evidence type="ECO:0000313" key="7">
    <source>
        <dbReference type="Proteomes" id="UP001183648"/>
    </source>
</evidence>
<gene>
    <name evidence="6" type="ORF">J2S63_003643</name>
</gene>
<keyword evidence="1 5" id="KW-0436">Ligase</keyword>
<evidence type="ECO:0000256" key="5">
    <source>
        <dbReference type="HAMAP-Rule" id="MF_01609"/>
    </source>
</evidence>
<dbReference type="GO" id="GO:0016874">
    <property type="term" value="F:ligase activity"/>
    <property type="evidence" value="ECO:0007669"/>
    <property type="project" value="UniProtKB-KW"/>
</dbReference>
<dbReference type="NCBIfam" id="TIGR02050">
    <property type="entry name" value="gshA_cyan_rel"/>
    <property type="match status" value="1"/>
</dbReference>
<dbReference type="PANTHER" id="PTHR36510">
    <property type="entry name" value="GLUTAMATE--CYSTEINE LIGASE 2-RELATED"/>
    <property type="match status" value="1"/>
</dbReference>
<dbReference type="InterPro" id="IPR011793">
    <property type="entry name" value="YbdK"/>
</dbReference>
<comment type="caution">
    <text evidence="6">The sequence shown here is derived from an EMBL/GenBank/DDBJ whole genome shotgun (WGS) entry which is preliminary data.</text>
</comment>
<keyword evidence="2 5" id="KW-0547">Nucleotide-binding</keyword>
<protein>
    <recommendedName>
        <fullName evidence="5">Putative glutamate--cysteine ligase 2</fullName>
        <ecNumber evidence="5">6.3.2.2</ecNumber>
    </recommendedName>
    <alternativeName>
        <fullName evidence="5">Gamma-glutamylcysteine synthetase 2</fullName>
        <shortName evidence="5">GCS 2</shortName>
        <shortName evidence="5">Gamma-GCS 2</shortName>
    </alternativeName>
</protein>
<dbReference type="InterPro" id="IPR050141">
    <property type="entry name" value="GCL_type2/YbdK_subfam"/>
</dbReference>
<accession>A0ABU2C092</accession>